<dbReference type="GO" id="GO:0016787">
    <property type="term" value="F:hydrolase activity"/>
    <property type="evidence" value="ECO:0007669"/>
    <property type="project" value="UniProtKB-KW"/>
</dbReference>
<comment type="caution">
    <text evidence="3">The sequence shown here is derived from an EMBL/GenBank/DDBJ whole genome shotgun (WGS) entry which is preliminary data.</text>
</comment>
<dbReference type="Pfam" id="PF00795">
    <property type="entry name" value="CN_hydrolase"/>
    <property type="match status" value="1"/>
</dbReference>
<dbReference type="InterPro" id="IPR036526">
    <property type="entry name" value="C-N_Hydrolase_sf"/>
</dbReference>
<dbReference type="SUPFAM" id="SSF56317">
    <property type="entry name" value="Carbon-nitrogen hydrolase"/>
    <property type="match status" value="1"/>
</dbReference>
<protein>
    <submittedName>
        <fullName evidence="3">Putative amidohydrolase</fullName>
    </submittedName>
</protein>
<dbReference type="InterPro" id="IPR003010">
    <property type="entry name" value="C-N_Hydrolase"/>
</dbReference>
<dbReference type="PROSITE" id="PS01227">
    <property type="entry name" value="UPF0012"/>
    <property type="match status" value="1"/>
</dbReference>
<dbReference type="InterPro" id="IPR001110">
    <property type="entry name" value="UPF0012_CS"/>
</dbReference>
<dbReference type="Proteomes" id="UP000559182">
    <property type="component" value="Unassembled WGS sequence"/>
</dbReference>
<dbReference type="AlphaFoldDB" id="A0A839NCI1"/>
<organism evidence="3 4">
    <name type="scientific">Flexivirga oryzae</name>
    <dbReference type="NCBI Taxonomy" id="1794944"/>
    <lineage>
        <taxon>Bacteria</taxon>
        <taxon>Bacillati</taxon>
        <taxon>Actinomycetota</taxon>
        <taxon>Actinomycetes</taxon>
        <taxon>Micrococcales</taxon>
        <taxon>Dermacoccaceae</taxon>
        <taxon>Flexivirga</taxon>
    </lineage>
</organism>
<dbReference type="Gene3D" id="3.60.110.10">
    <property type="entry name" value="Carbon-nitrogen hydrolase"/>
    <property type="match status" value="1"/>
</dbReference>
<gene>
    <name evidence="3" type="ORF">FHU39_004039</name>
</gene>
<reference evidence="3 4" key="1">
    <citation type="submission" date="2020-08" db="EMBL/GenBank/DDBJ databases">
        <title>Sequencing the genomes of 1000 actinobacteria strains.</title>
        <authorList>
            <person name="Klenk H.-P."/>
        </authorList>
    </citation>
    <scope>NUCLEOTIDE SEQUENCE [LARGE SCALE GENOMIC DNA]</scope>
    <source>
        <strain evidence="3 4">DSM 105369</strain>
    </source>
</reference>
<dbReference type="CDD" id="cd07583">
    <property type="entry name" value="nitrilase_5"/>
    <property type="match status" value="1"/>
</dbReference>
<dbReference type="PANTHER" id="PTHR23088:SF27">
    <property type="entry name" value="DEAMINATED GLUTATHIONE AMIDASE"/>
    <property type="match status" value="1"/>
</dbReference>
<dbReference type="EMBL" id="JACHVQ010000004">
    <property type="protein sequence ID" value="MBB2894003.1"/>
    <property type="molecule type" value="Genomic_DNA"/>
</dbReference>
<evidence type="ECO:0000313" key="4">
    <source>
        <dbReference type="Proteomes" id="UP000559182"/>
    </source>
</evidence>
<dbReference type="PROSITE" id="PS50263">
    <property type="entry name" value="CN_HYDROLASE"/>
    <property type="match status" value="1"/>
</dbReference>
<dbReference type="RefSeq" id="WP_183322463.1">
    <property type="nucleotide sequence ID" value="NZ_JACHVQ010000004.1"/>
</dbReference>
<keyword evidence="4" id="KW-1185">Reference proteome</keyword>
<evidence type="ECO:0000256" key="1">
    <source>
        <dbReference type="ARBA" id="ARBA00010613"/>
    </source>
</evidence>
<sequence length="264" mass="28249">MRIAAVQLAYDDTESLADRTDRVVSLVRAESGADLVVLPELWSAGGFSYREWPARSQDVSGSVVSALAGAARDARVWLHGGSIAEHPESGETGPEGKSLWNTSVLIAPDGSVTATYRKIHRFGFAGGEPKLMEAGEDVVVTDIAGVSAGLSTCYDLRFPELYRAQVDRGAKVFVVPAAWPEARVDAWSLLLRARAIEDQCFVIGCNTAGTHARTTMGGHSAVIAPTGEVLAEAGGDQEVLRIDIDPAAVDDFREAFPVLRDRRL</sequence>
<evidence type="ECO:0000259" key="2">
    <source>
        <dbReference type="PROSITE" id="PS50263"/>
    </source>
</evidence>
<comment type="similarity">
    <text evidence="1">Belongs to the carbon-nitrogen hydrolase superfamily. NIT1/NIT2 family.</text>
</comment>
<feature type="domain" description="CN hydrolase" evidence="2">
    <location>
        <begin position="1"/>
        <end position="246"/>
    </location>
</feature>
<name>A0A839NCI1_9MICO</name>
<keyword evidence="3" id="KW-0378">Hydrolase</keyword>
<proteinExistence type="inferred from homology"/>
<accession>A0A839NCI1</accession>
<dbReference type="PANTHER" id="PTHR23088">
    <property type="entry name" value="NITRILASE-RELATED"/>
    <property type="match status" value="1"/>
</dbReference>
<evidence type="ECO:0000313" key="3">
    <source>
        <dbReference type="EMBL" id="MBB2894003.1"/>
    </source>
</evidence>